<comment type="caution">
    <text evidence="1">The sequence shown here is derived from an EMBL/GenBank/DDBJ whole genome shotgun (WGS) entry which is preliminary data.</text>
</comment>
<organism evidence="1 2">
    <name type="scientific">Pleurodeles waltl</name>
    <name type="common">Iberian ribbed newt</name>
    <dbReference type="NCBI Taxonomy" id="8319"/>
    <lineage>
        <taxon>Eukaryota</taxon>
        <taxon>Metazoa</taxon>
        <taxon>Chordata</taxon>
        <taxon>Craniata</taxon>
        <taxon>Vertebrata</taxon>
        <taxon>Euteleostomi</taxon>
        <taxon>Amphibia</taxon>
        <taxon>Batrachia</taxon>
        <taxon>Caudata</taxon>
        <taxon>Salamandroidea</taxon>
        <taxon>Salamandridae</taxon>
        <taxon>Pleurodelinae</taxon>
        <taxon>Pleurodeles</taxon>
    </lineage>
</organism>
<name>A0AAV7WLB7_PLEWA</name>
<dbReference type="Proteomes" id="UP001066276">
    <property type="component" value="Chromosome 1_1"/>
</dbReference>
<dbReference type="AlphaFoldDB" id="A0AAV7WLB7"/>
<protein>
    <submittedName>
        <fullName evidence="1">Uncharacterized protein</fullName>
    </submittedName>
</protein>
<dbReference type="EMBL" id="JANPWB010000001">
    <property type="protein sequence ID" value="KAJ1213959.1"/>
    <property type="molecule type" value="Genomic_DNA"/>
</dbReference>
<evidence type="ECO:0000313" key="1">
    <source>
        <dbReference type="EMBL" id="KAJ1213959.1"/>
    </source>
</evidence>
<evidence type="ECO:0000313" key="2">
    <source>
        <dbReference type="Proteomes" id="UP001066276"/>
    </source>
</evidence>
<proteinExistence type="predicted"/>
<accession>A0AAV7WLB7</accession>
<sequence>MPREPTFQEELTNVLRAYQQSQDRMGQILNNMHENKQLQEEHHQEIREILQALNTTMISVAGVQADMTNIMREFTAHQRAPTTS</sequence>
<reference evidence="1" key="1">
    <citation type="journal article" date="2022" name="bioRxiv">
        <title>Sequencing and chromosome-scale assembly of the giantPleurodeles waltlgenome.</title>
        <authorList>
            <person name="Brown T."/>
            <person name="Elewa A."/>
            <person name="Iarovenko S."/>
            <person name="Subramanian E."/>
            <person name="Araus A.J."/>
            <person name="Petzold A."/>
            <person name="Susuki M."/>
            <person name="Suzuki K.-i.T."/>
            <person name="Hayashi T."/>
            <person name="Toyoda A."/>
            <person name="Oliveira C."/>
            <person name="Osipova E."/>
            <person name="Leigh N.D."/>
            <person name="Simon A."/>
            <person name="Yun M.H."/>
        </authorList>
    </citation>
    <scope>NUCLEOTIDE SEQUENCE</scope>
    <source>
        <strain evidence="1">20211129_DDA</strain>
        <tissue evidence="1">Liver</tissue>
    </source>
</reference>
<gene>
    <name evidence="1" type="ORF">NDU88_001588</name>
</gene>
<keyword evidence="2" id="KW-1185">Reference proteome</keyword>